<feature type="compositionally biased region" description="Polar residues" evidence="1">
    <location>
        <begin position="1"/>
        <end position="12"/>
    </location>
</feature>
<reference evidence="2" key="1">
    <citation type="submission" date="2023-04" db="EMBL/GenBank/DDBJ databases">
        <title>Aspergillus oryzae NBRC 4228.</title>
        <authorList>
            <person name="Ichikawa N."/>
            <person name="Sato H."/>
            <person name="Tonouchi N."/>
        </authorList>
    </citation>
    <scope>NUCLEOTIDE SEQUENCE</scope>
    <source>
        <strain evidence="2">NBRC 4228</strain>
    </source>
</reference>
<dbReference type="AlphaFoldDB" id="A0AAN4YST7"/>
<organism evidence="2 3">
    <name type="scientific">Aspergillus oryzae</name>
    <name type="common">Yellow koji mold</name>
    <dbReference type="NCBI Taxonomy" id="5062"/>
    <lineage>
        <taxon>Eukaryota</taxon>
        <taxon>Fungi</taxon>
        <taxon>Dikarya</taxon>
        <taxon>Ascomycota</taxon>
        <taxon>Pezizomycotina</taxon>
        <taxon>Eurotiomycetes</taxon>
        <taxon>Eurotiomycetidae</taxon>
        <taxon>Eurotiales</taxon>
        <taxon>Aspergillaceae</taxon>
        <taxon>Aspergillus</taxon>
        <taxon>Aspergillus subgen. Circumdati</taxon>
    </lineage>
</organism>
<dbReference type="InterPro" id="IPR025255">
    <property type="entry name" value="DUF4202"/>
</dbReference>
<protein>
    <submittedName>
        <fullName evidence="2">Unnamed protein product</fullName>
    </submittedName>
</protein>
<gene>
    <name evidence="2" type="ORF">Aory04_001165000</name>
</gene>
<comment type="caution">
    <text evidence="2">The sequence shown here is derived from an EMBL/GenBank/DDBJ whole genome shotgun (WGS) entry which is preliminary data.</text>
</comment>
<evidence type="ECO:0000313" key="2">
    <source>
        <dbReference type="EMBL" id="GMG36656.1"/>
    </source>
</evidence>
<dbReference type="EMBL" id="BSYA01000207">
    <property type="protein sequence ID" value="GMG36656.1"/>
    <property type="molecule type" value="Genomic_DNA"/>
</dbReference>
<sequence length="232" mass="26127">MAMPRQQQQFPTKQKPEYSTTTTTTTSSSNLLPTKATMDKYTKALELIDAAHAQDPKTITPPDSPTPIPYELHYANKMTKYLSLRCPSAPDTLRLAIRAQHLKRWEVPRSSYPMTKIGYHSWRSGLQKRQAEIAEGICLEAGYSAEEAGRVAALVRKEGLKSDSETQVLEDVACLVFLDDQFEEFEKGYEEEKVLGILRKTWAKMSDEGRNLALKIDMSERAKDLVGKALKG</sequence>
<evidence type="ECO:0000256" key="1">
    <source>
        <dbReference type="SAM" id="MobiDB-lite"/>
    </source>
</evidence>
<feature type="region of interest" description="Disordered" evidence="1">
    <location>
        <begin position="1"/>
        <end position="34"/>
    </location>
</feature>
<dbReference type="PANTHER" id="PTHR41729:SF1">
    <property type="entry name" value="GLUTAMYL-TRNA SYNTHETASE"/>
    <property type="match status" value="1"/>
</dbReference>
<dbReference type="Proteomes" id="UP001165205">
    <property type="component" value="Unassembled WGS sequence"/>
</dbReference>
<name>A0AAN4YST7_ASPOZ</name>
<dbReference type="Pfam" id="PF13875">
    <property type="entry name" value="DUF4202"/>
    <property type="match status" value="1"/>
</dbReference>
<proteinExistence type="predicted"/>
<evidence type="ECO:0000313" key="3">
    <source>
        <dbReference type="Proteomes" id="UP001165205"/>
    </source>
</evidence>
<feature type="compositionally biased region" description="Low complexity" evidence="1">
    <location>
        <begin position="19"/>
        <end position="29"/>
    </location>
</feature>
<dbReference type="PANTHER" id="PTHR41729">
    <property type="entry name" value="GLUTAMYL-TRNA SYNTHETASE"/>
    <property type="match status" value="1"/>
</dbReference>
<accession>A0AAN4YST7</accession>